<feature type="transmembrane region" description="Helical" evidence="9">
    <location>
        <begin position="444"/>
        <end position="467"/>
    </location>
</feature>
<evidence type="ECO:0000256" key="1">
    <source>
        <dbReference type="ARBA" id="ARBA00004141"/>
    </source>
</evidence>
<keyword evidence="6 9" id="KW-1133">Transmembrane helix</keyword>
<dbReference type="GO" id="GO:0140359">
    <property type="term" value="F:ABC-type transporter activity"/>
    <property type="evidence" value="ECO:0007669"/>
    <property type="project" value="InterPro"/>
</dbReference>
<dbReference type="Gene3D" id="1.20.1560.10">
    <property type="entry name" value="ABC transporter type 1, transmembrane domain"/>
    <property type="match status" value="2"/>
</dbReference>
<dbReference type="GO" id="GO:0016020">
    <property type="term" value="C:membrane"/>
    <property type="evidence" value="ECO:0007669"/>
    <property type="project" value="UniProtKB-SubCell"/>
</dbReference>
<evidence type="ECO:0000256" key="2">
    <source>
        <dbReference type="ARBA" id="ARBA00022448"/>
    </source>
</evidence>
<dbReference type="Pfam" id="PF00005">
    <property type="entry name" value="ABC_tran"/>
    <property type="match status" value="2"/>
</dbReference>
<proteinExistence type="predicted"/>
<dbReference type="Pfam" id="PF00664">
    <property type="entry name" value="ABC_membrane"/>
    <property type="match status" value="1"/>
</dbReference>
<dbReference type="OMA" id="IKNIKMM"/>
<dbReference type="FunFam" id="3.40.50.300:FF:000838">
    <property type="entry name" value="ABC multidrug transporter (Eurofung)"/>
    <property type="match status" value="1"/>
</dbReference>
<evidence type="ECO:0000259" key="10">
    <source>
        <dbReference type="PROSITE" id="PS50893"/>
    </source>
</evidence>
<evidence type="ECO:0000256" key="8">
    <source>
        <dbReference type="SAM" id="MobiDB-lite"/>
    </source>
</evidence>
<evidence type="ECO:0000256" key="3">
    <source>
        <dbReference type="ARBA" id="ARBA00022692"/>
    </source>
</evidence>
<gene>
    <name evidence="12" type="ORF">PFICI_10233</name>
</gene>
<dbReference type="PROSITE" id="PS50929">
    <property type="entry name" value="ABC_TM1F"/>
    <property type="match status" value="2"/>
</dbReference>
<feature type="transmembrane region" description="Helical" evidence="9">
    <location>
        <begin position="965"/>
        <end position="989"/>
    </location>
</feature>
<feature type="transmembrane region" description="Helical" evidence="9">
    <location>
        <begin position="1057"/>
        <end position="1081"/>
    </location>
</feature>
<dbReference type="Pfam" id="PF24357">
    <property type="entry name" value="TMD0_ABC"/>
    <property type="match status" value="1"/>
</dbReference>
<keyword evidence="2" id="KW-0813">Transport</keyword>
<organism evidence="12 13">
    <name type="scientific">Pestalotiopsis fici (strain W106-1 / CGMCC3.15140)</name>
    <dbReference type="NCBI Taxonomy" id="1229662"/>
    <lineage>
        <taxon>Eukaryota</taxon>
        <taxon>Fungi</taxon>
        <taxon>Dikarya</taxon>
        <taxon>Ascomycota</taxon>
        <taxon>Pezizomycotina</taxon>
        <taxon>Sordariomycetes</taxon>
        <taxon>Xylariomycetidae</taxon>
        <taxon>Amphisphaeriales</taxon>
        <taxon>Sporocadaceae</taxon>
        <taxon>Pestalotiopsis</taxon>
    </lineage>
</organism>
<dbReference type="Gene3D" id="3.40.50.300">
    <property type="entry name" value="P-loop containing nucleotide triphosphate hydrolases"/>
    <property type="match status" value="2"/>
</dbReference>
<evidence type="ECO:0000259" key="11">
    <source>
        <dbReference type="PROSITE" id="PS50929"/>
    </source>
</evidence>
<dbReference type="RefSeq" id="XP_007837005.1">
    <property type="nucleotide sequence ID" value="XM_007838814.1"/>
</dbReference>
<feature type="transmembrane region" description="Helical" evidence="9">
    <location>
        <begin position="482"/>
        <end position="503"/>
    </location>
</feature>
<evidence type="ECO:0000256" key="9">
    <source>
        <dbReference type="SAM" id="Phobius"/>
    </source>
</evidence>
<keyword evidence="4" id="KW-0547">Nucleotide-binding</keyword>
<reference evidence="13" key="1">
    <citation type="journal article" date="2015" name="BMC Genomics">
        <title>Genomic and transcriptomic analysis of the endophytic fungus Pestalotiopsis fici reveals its lifestyle and high potential for synthesis of natural products.</title>
        <authorList>
            <person name="Wang X."/>
            <person name="Zhang X."/>
            <person name="Liu L."/>
            <person name="Xiang M."/>
            <person name="Wang W."/>
            <person name="Sun X."/>
            <person name="Che Y."/>
            <person name="Guo L."/>
            <person name="Liu G."/>
            <person name="Guo L."/>
            <person name="Wang C."/>
            <person name="Yin W.B."/>
            <person name="Stadler M."/>
            <person name="Zhang X."/>
            <person name="Liu X."/>
        </authorList>
    </citation>
    <scope>NUCLEOTIDE SEQUENCE [LARGE SCALE GENOMIC DNA]</scope>
    <source>
        <strain evidence="13">W106-1 / CGMCC3.15140</strain>
    </source>
</reference>
<dbReference type="PANTHER" id="PTHR24223:SF345">
    <property type="entry name" value="ABC MULTIDRUG TRANSPORTER (EUROFUNG)"/>
    <property type="match status" value="1"/>
</dbReference>
<dbReference type="InterPro" id="IPR027417">
    <property type="entry name" value="P-loop_NTPase"/>
</dbReference>
<feature type="domain" description="ABC transporter" evidence="10">
    <location>
        <begin position="1153"/>
        <end position="1413"/>
    </location>
</feature>
<dbReference type="PROSITE" id="PS50893">
    <property type="entry name" value="ABC_TRANSPORTER_2"/>
    <property type="match status" value="2"/>
</dbReference>
<dbReference type="InterPro" id="IPR017871">
    <property type="entry name" value="ABC_transporter-like_CS"/>
</dbReference>
<feature type="transmembrane region" description="Helical" evidence="9">
    <location>
        <begin position="872"/>
        <end position="899"/>
    </location>
</feature>
<dbReference type="InterPro" id="IPR003439">
    <property type="entry name" value="ABC_transporter-like_ATP-bd"/>
</dbReference>
<dbReference type="HOGENOM" id="CLU_000604_27_5_1"/>
<dbReference type="CDD" id="cd03244">
    <property type="entry name" value="ABCC_MRP_domain2"/>
    <property type="match status" value="1"/>
</dbReference>
<dbReference type="SUPFAM" id="SSF52540">
    <property type="entry name" value="P-loop containing nucleoside triphosphate hydrolases"/>
    <property type="match status" value="2"/>
</dbReference>
<dbReference type="InParanoid" id="W3WZ56"/>
<dbReference type="GO" id="GO:0005524">
    <property type="term" value="F:ATP binding"/>
    <property type="evidence" value="ECO:0007669"/>
    <property type="project" value="UniProtKB-KW"/>
</dbReference>
<dbReference type="Proteomes" id="UP000030651">
    <property type="component" value="Unassembled WGS sequence"/>
</dbReference>
<feature type="region of interest" description="Disordered" evidence="8">
    <location>
        <begin position="789"/>
        <end position="816"/>
    </location>
</feature>
<name>W3WZ56_PESFW</name>
<dbReference type="InterPro" id="IPR044726">
    <property type="entry name" value="ABCC_6TM_D2"/>
</dbReference>
<dbReference type="GeneID" id="19275246"/>
<evidence type="ECO:0000256" key="4">
    <source>
        <dbReference type="ARBA" id="ARBA00022741"/>
    </source>
</evidence>
<evidence type="ECO:0000256" key="6">
    <source>
        <dbReference type="ARBA" id="ARBA00022989"/>
    </source>
</evidence>
<dbReference type="SMART" id="SM00382">
    <property type="entry name" value="AAA"/>
    <property type="match status" value="2"/>
</dbReference>
<dbReference type="eggNOG" id="KOG0054">
    <property type="taxonomic scope" value="Eukaryota"/>
</dbReference>
<dbReference type="SUPFAM" id="SSF90123">
    <property type="entry name" value="ABC transporter transmembrane region"/>
    <property type="match status" value="2"/>
</dbReference>
<feature type="region of interest" description="Disordered" evidence="8">
    <location>
        <begin position="1276"/>
        <end position="1311"/>
    </location>
</feature>
<dbReference type="EMBL" id="KI912115">
    <property type="protein sequence ID" value="ETS78171.1"/>
    <property type="molecule type" value="Genomic_DNA"/>
</dbReference>
<dbReference type="PROSITE" id="PS00211">
    <property type="entry name" value="ABC_TRANSPORTER_1"/>
    <property type="match status" value="2"/>
</dbReference>
<feature type="transmembrane region" description="Helical" evidence="9">
    <location>
        <begin position="45"/>
        <end position="66"/>
    </location>
</feature>
<keyword evidence="13" id="KW-1185">Reference proteome</keyword>
<feature type="transmembrane region" description="Helical" evidence="9">
    <location>
        <begin position="18"/>
        <end position="39"/>
    </location>
</feature>
<sequence length="1433" mass="155677">MASIGPISAAACTVSSQMIFAISIAAIQLAILVLSLTITPRPHQATIITNAVTFVAALVVCVLSFLEHGRSVKPSTLLTVYLVTSIVCDSINLASVYEGHAETRTIALLTASSGLKVILLVLETLNKRSYLREPYSSLPLEQTVADLNRIFLFWMNQQIWKGHKKLLSVADLPNLDDGIQSQGLRARAEKAWAKTAKPEHGSESALPLLKLLARCLGPTMLVIAIPRLFSTVFRFAQPVLINRTIQYVAQPATESEGAQDVTGTQIIFAAIIIYSGTIISNNIYQQGAGRIEVKTRGVLVGLIHAKCLEMRDGVYDDAAAVTHMGNDVDNVDYTARIFQEVFGNAIEVIIGMYMLSNQLGWWSLTPLVIVGLSSQVSKFIGSSIGGKVMAWMGAKQKLVAITTSMIDYIKNIKMMGMATTVMTKIHEGRKGEVAKGTLFRWTLAYFNCLAYSVTLFSPVFTLVFYAVDAKLRGHGPLDPTRAFTAVAIISLVASPANQLLAAYPQLGSMLGTLRRIQDYLVEPSREDKRVLVESQNGQTTANGAGSDNTTKPDVAISFDNVSLKPAATAKICLEDININILHGSLNVICGAVGTGKTTLARAILGDVPPEKGTITVSSKRIGYCAQKPWLINASIKNIVCGPIPDSEIDEEWYNTVIYACGLVEDIENFKGDKATVGSRGVTLSGGQRQRVAIARAVYARPSIIILDDVLSALDAKTEAHVAEQLLGKKGVFQKLGTTVVLITHASQHLPLADHIIVLAESKVAEQGSWTQLRSSTGYVSQLEVKEASSSSAQDAAAEKPTTVPGTTPPSGTDLMDLTRRTGDISVYWYYLKSAGLTTVGLFLGFNIAFGVTSAASPYILRAWSESDGQDTWFYIGMYSLSAILGMCFIAGVIVSNFIYLNANAGVVLHYKLLKTIMRAPLSYFSSTETGTIVNRFTQDIGYVDSNLPFALLVVVLQLVRLLSQLILMFIMQAVTLVCGPPLVLVLYVIQKFYLHTSRQLRFLDLESRAVVYANFLETLEGISVIRSFGWQDQAIAQNIEKLDISQTPHYVMVMIQVWLILVLDFVVAAIAIVVISSAVALRSSTTGGQIGVSLNIIMMLNLAVVRLMEQWTQLETSMGAISRIKTLEETLAPEDQESEDFEPPEEWPEKGAIEFRDVTAAYNPEAIALKGISVSISPGQKVGICGRTGSGKSTLLLSLVRLIELESGTIFIDGLDITTIARETVRSRLIAIPQETFVLNDSIRLNIDPSGHATDDEIVAVLDKVQLWNVIKSRGEEDGSNGNAESADAADAADAAKKKEETDPLDAPLKSSPFSHGQFQLFGLARALLLKSRSTILVLDEATSNVDAKTDELMQRIIREEFSHHTILSIAHRLDTIRDADVIIVLNKGKIVEVGAPDDLLSKEAKVGKGSEENGAVEEAEKAWFKELWDGTH</sequence>
<evidence type="ECO:0000256" key="7">
    <source>
        <dbReference type="ARBA" id="ARBA00023136"/>
    </source>
</evidence>
<comment type="subcellular location">
    <subcellularLocation>
        <location evidence="1">Membrane</location>
        <topology evidence="1">Multi-pass membrane protein</topology>
    </subcellularLocation>
</comment>
<dbReference type="InterPro" id="IPR011527">
    <property type="entry name" value="ABC1_TM_dom"/>
</dbReference>
<feature type="compositionally biased region" description="Low complexity" evidence="8">
    <location>
        <begin position="1284"/>
        <end position="1293"/>
    </location>
</feature>
<keyword evidence="5" id="KW-0067">ATP-binding</keyword>
<dbReference type="CDD" id="cd18580">
    <property type="entry name" value="ABC_6TM_ABCC_D2"/>
    <property type="match status" value="1"/>
</dbReference>
<keyword evidence="3 9" id="KW-0812">Transmembrane</keyword>
<protein>
    <submittedName>
        <fullName evidence="12">Uncharacterized protein</fullName>
    </submittedName>
</protein>
<feature type="domain" description="ABC transmembrane type-1" evidence="11">
    <location>
        <begin position="228"/>
        <end position="508"/>
    </location>
</feature>
<evidence type="ECO:0000313" key="12">
    <source>
        <dbReference type="EMBL" id="ETS78171.1"/>
    </source>
</evidence>
<feature type="domain" description="ABC transmembrane type-1" evidence="11">
    <location>
        <begin position="841"/>
        <end position="1116"/>
    </location>
</feature>
<accession>W3WZ56</accession>
<feature type="transmembrane region" description="Helical" evidence="9">
    <location>
        <begin position="940"/>
        <end position="959"/>
    </location>
</feature>
<dbReference type="InterPro" id="IPR050173">
    <property type="entry name" value="ABC_transporter_C-like"/>
</dbReference>
<dbReference type="KEGG" id="pfy:PFICI_10233"/>
<dbReference type="InterPro" id="IPR036640">
    <property type="entry name" value="ABC1_TM_sf"/>
</dbReference>
<feature type="compositionally biased region" description="Low complexity" evidence="8">
    <location>
        <begin position="789"/>
        <end position="812"/>
    </location>
</feature>
<feature type="domain" description="ABC transporter" evidence="10">
    <location>
        <begin position="556"/>
        <end position="785"/>
    </location>
</feature>
<dbReference type="CDD" id="cd03250">
    <property type="entry name" value="ABCC_MRP_domain1"/>
    <property type="match status" value="1"/>
</dbReference>
<dbReference type="PANTHER" id="PTHR24223">
    <property type="entry name" value="ATP-BINDING CASSETTE SUB-FAMILY C"/>
    <property type="match status" value="1"/>
</dbReference>
<dbReference type="InterPro" id="IPR003593">
    <property type="entry name" value="AAA+_ATPase"/>
</dbReference>
<dbReference type="GO" id="GO:0016887">
    <property type="term" value="F:ATP hydrolysis activity"/>
    <property type="evidence" value="ECO:0007669"/>
    <property type="project" value="InterPro"/>
</dbReference>
<dbReference type="OrthoDB" id="6500128at2759"/>
<evidence type="ECO:0000256" key="5">
    <source>
        <dbReference type="ARBA" id="ARBA00022840"/>
    </source>
</evidence>
<feature type="transmembrane region" description="Helical" evidence="9">
    <location>
        <begin position="839"/>
        <end position="860"/>
    </location>
</feature>
<evidence type="ECO:0000313" key="13">
    <source>
        <dbReference type="Proteomes" id="UP000030651"/>
    </source>
</evidence>
<keyword evidence="7 9" id="KW-0472">Membrane</keyword>
<dbReference type="InterPro" id="IPR056227">
    <property type="entry name" value="TMD0_ABC"/>
</dbReference>